<evidence type="ECO:0000256" key="1">
    <source>
        <dbReference type="SAM" id="MobiDB-lite"/>
    </source>
</evidence>
<dbReference type="InParanoid" id="A0A165ITY9"/>
<reference evidence="3 4" key="1">
    <citation type="journal article" date="2016" name="Mol. Biol. Evol.">
        <title>Comparative Genomics of Early-Diverging Mushroom-Forming Fungi Provides Insights into the Origins of Lignocellulose Decay Capabilities.</title>
        <authorList>
            <person name="Nagy L.G."/>
            <person name="Riley R."/>
            <person name="Tritt A."/>
            <person name="Adam C."/>
            <person name="Daum C."/>
            <person name="Floudas D."/>
            <person name="Sun H."/>
            <person name="Yadav J.S."/>
            <person name="Pangilinan J."/>
            <person name="Larsson K.H."/>
            <person name="Matsuura K."/>
            <person name="Barry K."/>
            <person name="Labutti K."/>
            <person name="Kuo R."/>
            <person name="Ohm R.A."/>
            <person name="Bhattacharya S.S."/>
            <person name="Shirouzu T."/>
            <person name="Yoshinaga Y."/>
            <person name="Martin F.M."/>
            <person name="Grigoriev I.V."/>
            <person name="Hibbett D.S."/>
        </authorList>
    </citation>
    <scope>NUCLEOTIDE SEQUENCE [LARGE SCALE GENOMIC DNA]</scope>
    <source>
        <strain evidence="3 4">HHB12733</strain>
    </source>
</reference>
<gene>
    <name evidence="3" type="ORF">CALCODRAFT_464917</name>
</gene>
<protein>
    <recommendedName>
        <fullName evidence="2">Ubiquitin-like domain-containing protein</fullName>
    </recommendedName>
</protein>
<feature type="domain" description="Ubiquitin-like" evidence="2">
    <location>
        <begin position="84"/>
        <end position="157"/>
    </location>
</feature>
<feature type="region of interest" description="Disordered" evidence="1">
    <location>
        <begin position="184"/>
        <end position="204"/>
    </location>
</feature>
<accession>A0A165ITY9</accession>
<dbReference type="Proteomes" id="UP000076842">
    <property type="component" value="Unassembled WGS sequence"/>
</dbReference>
<dbReference type="Pfam" id="PF00240">
    <property type="entry name" value="ubiquitin"/>
    <property type="match status" value="1"/>
</dbReference>
<name>A0A165ITY9_9BASI</name>
<evidence type="ECO:0000313" key="4">
    <source>
        <dbReference type="Proteomes" id="UP000076842"/>
    </source>
</evidence>
<dbReference type="SMART" id="SM00213">
    <property type="entry name" value="UBQ"/>
    <property type="match status" value="1"/>
</dbReference>
<dbReference type="AlphaFoldDB" id="A0A165ITY9"/>
<dbReference type="PROSITE" id="PS50053">
    <property type="entry name" value="UBIQUITIN_2"/>
    <property type="match status" value="1"/>
</dbReference>
<feature type="region of interest" description="Disordered" evidence="1">
    <location>
        <begin position="1"/>
        <end position="21"/>
    </location>
</feature>
<dbReference type="OrthoDB" id="428577at2759"/>
<sequence>MSRTPSSGSPAPAPNTQHRDSEAAFVRQQLATLDRLTSAYNTDYVPPLSELPRRPPLVPVHRSASLAHTYASPPARANVPTESISITIKSLKPALSFPLQISPLDPISTLKHTLAQHPRAPPADAQRLLLKGKALADTRLVKEYALEQGAVVTLMVKPGVEWTGEERVDESAMEVDLPAPVPAGQLAAEGAGSPQLTPGGHPIPTLTLSTEVPSRPQTPGTAPLPSTVHTVSLNTDLASITTPGPQPDPGTSASYHSTISSAQFWTRLFGFLKLQFEEEDDAAKALEDFLLASKSALSAGEIAQIRETVGIVGMGGKGL</sequence>
<evidence type="ECO:0000259" key="2">
    <source>
        <dbReference type="PROSITE" id="PS50053"/>
    </source>
</evidence>
<dbReference type="InterPro" id="IPR000626">
    <property type="entry name" value="Ubiquitin-like_dom"/>
</dbReference>
<dbReference type="SUPFAM" id="SSF54236">
    <property type="entry name" value="Ubiquitin-like"/>
    <property type="match status" value="1"/>
</dbReference>
<proteinExistence type="predicted"/>
<dbReference type="Gene3D" id="3.10.20.90">
    <property type="entry name" value="Phosphatidylinositol 3-kinase Catalytic Subunit, Chain A, domain 1"/>
    <property type="match status" value="1"/>
</dbReference>
<keyword evidence="4" id="KW-1185">Reference proteome</keyword>
<organism evidence="3 4">
    <name type="scientific">Calocera cornea HHB12733</name>
    <dbReference type="NCBI Taxonomy" id="1353952"/>
    <lineage>
        <taxon>Eukaryota</taxon>
        <taxon>Fungi</taxon>
        <taxon>Dikarya</taxon>
        <taxon>Basidiomycota</taxon>
        <taxon>Agaricomycotina</taxon>
        <taxon>Dacrymycetes</taxon>
        <taxon>Dacrymycetales</taxon>
        <taxon>Dacrymycetaceae</taxon>
        <taxon>Calocera</taxon>
    </lineage>
</organism>
<dbReference type="STRING" id="1353952.A0A165ITY9"/>
<evidence type="ECO:0000313" key="3">
    <source>
        <dbReference type="EMBL" id="KZT60975.1"/>
    </source>
</evidence>
<dbReference type="EMBL" id="KV423927">
    <property type="protein sequence ID" value="KZT60975.1"/>
    <property type="molecule type" value="Genomic_DNA"/>
</dbReference>
<dbReference type="InterPro" id="IPR029071">
    <property type="entry name" value="Ubiquitin-like_domsf"/>
</dbReference>